<dbReference type="AlphaFoldDB" id="A0A233RFX5"/>
<evidence type="ECO:0000313" key="13">
    <source>
        <dbReference type="EMBL" id="OXY82291.1"/>
    </source>
</evidence>
<dbReference type="SUPFAM" id="SSF109998">
    <property type="entry name" value="Triger factor/SurA peptide-binding domain-like"/>
    <property type="match status" value="1"/>
</dbReference>
<organism evidence="13 14">
    <name type="scientific">Oceanimonas doudoroffii</name>
    <dbReference type="NCBI Taxonomy" id="84158"/>
    <lineage>
        <taxon>Bacteria</taxon>
        <taxon>Pseudomonadati</taxon>
        <taxon>Pseudomonadota</taxon>
        <taxon>Gammaproteobacteria</taxon>
        <taxon>Aeromonadales</taxon>
        <taxon>Aeromonadaceae</taxon>
        <taxon>Oceanimonas</taxon>
    </lineage>
</organism>
<evidence type="ECO:0000256" key="1">
    <source>
        <dbReference type="ARBA" id="ARBA00004382"/>
    </source>
</evidence>
<evidence type="ECO:0000256" key="2">
    <source>
        <dbReference type="ARBA" id="ARBA00022475"/>
    </source>
</evidence>
<dbReference type="InterPro" id="IPR052029">
    <property type="entry name" value="PpiD_chaperone"/>
</dbReference>
<dbReference type="GO" id="GO:0005886">
    <property type="term" value="C:plasma membrane"/>
    <property type="evidence" value="ECO:0007669"/>
    <property type="project" value="UniProtKB-SubCell"/>
</dbReference>
<dbReference type="RefSeq" id="WP_094199070.1">
    <property type="nucleotide sequence ID" value="NZ_NBIM01000001.1"/>
</dbReference>
<dbReference type="SUPFAM" id="SSF54534">
    <property type="entry name" value="FKBP-like"/>
    <property type="match status" value="1"/>
</dbReference>
<dbReference type="Pfam" id="PF13145">
    <property type="entry name" value="Rotamase_2"/>
    <property type="match status" value="1"/>
</dbReference>
<keyword evidence="5" id="KW-1133">Transmembrane helix</keyword>
<evidence type="ECO:0000256" key="3">
    <source>
        <dbReference type="ARBA" id="ARBA00022519"/>
    </source>
</evidence>
<keyword evidence="7" id="KW-0143">Chaperone</keyword>
<keyword evidence="6" id="KW-0472">Membrane</keyword>
<dbReference type="PANTHER" id="PTHR47529">
    <property type="entry name" value="PEPTIDYL-PROLYL CIS-TRANS ISOMERASE D"/>
    <property type="match status" value="1"/>
</dbReference>
<comment type="similarity">
    <text evidence="8">Belongs to the PpiD chaperone family.</text>
</comment>
<evidence type="ECO:0000256" key="10">
    <source>
        <dbReference type="ARBA" id="ARBA00042775"/>
    </source>
</evidence>
<keyword evidence="11" id="KW-0697">Rotamase</keyword>
<dbReference type="Pfam" id="PF13624">
    <property type="entry name" value="SurA_N_3"/>
    <property type="match status" value="1"/>
</dbReference>
<evidence type="ECO:0000256" key="6">
    <source>
        <dbReference type="ARBA" id="ARBA00023136"/>
    </source>
</evidence>
<name>A0A233RFX5_9GAMM</name>
<evidence type="ECO:0000256" key="7">
    <source>
        <dbReference type="ARBA" id="ARBA00023186"/>
    </source>
</evidence>
<keyword evidence="14" id="KW-1185">Reference proteome</keyword>
<dbReference type="Gene3D" id="3.10.50.40">
    <property type="match status" value="1"/>
</dbReference>
<protein>
    <recommendedName>
        <fullName evidence="9">Periplasmic chaperone PpiD</fullName>
    </recommendedName>
    <alternativeName>
        <fullName evidence="10">Periplasmic folding chaperone</fullName>
    </alternativeName>
</protein>
<dbReference type="Proteomes" id="UP000242757">
    <property type="component" value="Unassembled WGS sequence"/>
</dbReference>
<evidence type="ECO:0000256" key="8">
    <source>
        <dbReference type="ARBA" id="ARBA00038408"/>
    </source>
</evidence>
<reference evidence="13 14" key="1">
    <citation type="submission" date="2017-08" db="EMBL/GenBank/DDBJ databases">
        <title>A Genome Sequence of Oceanimonas doudoroffii ATCC 27123T.</title>
        <authorList>
            <person name="Brennan M.A."/>
            <person name="Maclea K.S."/>
            <person name="Mcclelland W.D."/>
            <person name="Trachtenberg A.M."/>
        </authorList>
    </citation>
    <scope>NUCLEOTIDE SEQUENCE [LARGE SCALE GENOMIC DNA]</scope>
    <source>
        <strain evidence="13 14">ATCC 27123</strain>
    </source>
</reference>
<evidence type="ECO:0000256" key="5">
    <source>
        <dbReference type="ARBA" id="ARBA00022989"/>
    </source>
</evidence>
<evidence type="ECO:0000256" key="11">
    <source>
        <dbReference type="PROSITE-ProRule" id="PRU00278"/>
    </source>
</evidence>
<evidence type="ECO:0000256" key="4">
    <source>
        <dbReference type="ARBA" id="ARBA00022692"/>
    </source>
</evidence>
<keyword evidence="2" id="KW-1003">Cell membrane</keyword>
<dbReference type="InterPro" id="IPR000297">
    <property type="entry name" value="PPIase_PpiC"/>
</dbReference>
<dbReference type="GO" id="GO:0003755">
    <property type="term" value="F:peptidyl-prolyl cis-trans isomerase activity"/>
    <property type="evidence" value="ECO:0007669"/>
    <property type="project" value="UniProtKB-KW"/>
</dbReference>
<evidence type="ECO:0000256" key="9">
    <source>
        <dbReference type="ARBA" id="ARBA00040743"/>
    </source>
</evidence>
<dbReference type="Gene3D" id="1.10.4030.10">
    <property type="entry name" value="Porin chaperone SurA, peptide-binding domain"/>
    <property type="match status" value="1"/>
</dbReference>
<dbReference type="PANTHER" id="PTHR47529:SF1">
    <property type="entry name" value="PERIPLASMIC CHAPERONE PPID"/>
    <property type="match status" value="1"/>
</dbReference>
<keyword evidence="4" id="KW-0812">Transmembrane</keyword>
<evidence type="ECO:0000259" key="12">
    <source>
        <dbReference type="PROSITE" id="PS50198"/>
    </source>
</evidence>
<sequence>MFFDKLREGAQGTTSKIILGAIILSFALAGVGSYVTRPVQEAAAVVNGDEIPAQTLENAYRNERARLESQLGEQLSQLLADPAYVEQLRRSVLEQLVEQRLIDQKIAELGLRASDEQVRNAIRALPEFQVDGKFDNDRYLQLLSRNNLSPEQLRDSIRQDLNRQMLLNAVVGSSFSLESEAGLLDRLSRQQRSAELVRLPLAQFEANAEISDEDAEAWYQAHPEQFQRPEQVKLNYVLLDAGNVSAGDIDEQAIEDYYRANQASYSRPEQRRVAHIMVAKDDDAEQKITALAERLAAGEDFAELARTESEDVFSGENGGELEWMEAGTLDPAFDEAAFALNDEGEVSAVVESDFGLHLIKLLEVRPAQTRPLEDVRDAIAERLAAEQASDDFYNREQRLAELAFEFPDSLDMVAQELGLEVRSTDFISAAAAPAELQDPRVLTEAFSSRLREQGMNSDLIELDDNTALVLRVLDYQSAAVRDFDEVKDQARALALKDKAAELAAEAAEALQQRWAEGDIDAWLDEQGLERTELAALTRESPQPPALLNALFAMPAPEKAPSLTSLTLADGDQAVLRLTEVVTPEQPSEQLAQIRQGQGRVQGQRDYQSLISALRAAADIEYRQLPSEDDGVF</sequence>
<keyword evidence="3" id="KW-0997">Cell inner membrane</keyword>
<accession>A0A233RFX5</accession>
<dbReference type="PROSITE" id="PS50198">
    <property type="entry name" value="PPIC_PPIASE_2"/>
    <property type="match status" value="1"/>
</dbReference>
<feature type="domain" description="PpiC" evidence="12">
    <location>
        <begin position="268"/>
        <end position="363"/>
    </location>
</feature>
<dbReference type="OrthoDB" id="9812372at2"/>
<proteinExistence type="inferred from homology"/>
<comment type="subcellular location">
    <subcellularLocation>
        <location evidence="1">Cell inner membrane</location>
        <topology evidence="1">Single-pass type II membrane protein</topology>
        <orientation evidence="1">Periplasmic side</orientation>
    </subcellularLocation>
</comment>
<comment type="caution">
    <text evidence="13">The sequence shown here is derived from an EMBL/GenBank/DDBJ whole genome shotgun (WGS) entry which is preliminary data.</text>
</comment>
<dbReference type="EMBL" id="NBIM01000001">
    <property type="protein sequence ID" value="OXY82291.1"/>
    <property type="molecule type" value="Genomic_DNA"/>
</dbReference>
<keyword evidence="11 13" id="KW-0413">Isomerase</keyword>
<dbReference type="InterPro" id="IPR027304">
    <property type="entry name" value="Trigger_fact/SurA_dom_sf"/>
</dbReference>
<gene>
    <name evidence="13" type="ORF">B6S08_01780</name>
</gene>
<evidence type="ECO:0000313" key="14">
    <source>
        <dbReference type="Proteomes" id="UP000242757"/>
    </source>
</evidence>
<dbReference type="InterPro" id="IPR046357">
    <property type="entry name" value="PPIase_dom_sf"/>
</dbReference>